<comment type="caution">
    <text evidence="1">The sequence shown here is derived from an EMBL/GenBank/DDBJ whole genome shotgun (WGS) entry which is preliminary data.</text>
</comment>
<dbReference type="Proteomes" id="UP000609651">
    <property type="component" value="Unassembled WGS sequence"/>
</dbReference>
<evidence type="ECO:0000313" key="2">
    <source>
        <dbReference type="Proteomes" id="UP000609651"/>
    </source>
</evidence>
<dbReference type="InterPro" id="IPR015943">
    <property type="entry name" value="WD40/YVTN_repeat-like_dom_sf"/>
</dbReference>
<protein>
    <recommendedName>
        <fullName evidence="3">WD40 repeat domain-containing protein</fullName>
    </recommendedName>
</protein>
<reference evidence="1 2" key="1">
    <citation type="journal article" date="2020" name="Syst. Appl. Microbiol.">
        <title>Alienimonas chondri sp. nov., a novel planctomycete isolated from the biofilm of the red alga Chondrus crispus.</title>
        <authorList>
            <person name="Vitorino I."/>
            <person name="Albuquerque L."/>
            <person name="Wiegand S."/>
            <person name="Kallscheuer N."/>
            <person name="da Costa M.S."/>
            <person name="Lobo-da-Cunha A."/>
            <person name="Jogler C."/>
            <person name="Lage O.M."/>
        </authorList>
    </citation>
    <scope>NUCLEOTIDE SEQUENCE [LARGE SCALE GENOMIC DNA]</scope>
    <source>
        <strain evidence="1 2">LzC2</strain>
    </source>
</reference>
<organism evidence="1 2">
    <name type="scientific">Alienimonas chondri</name>
    <dbReference type="NCBI Taxonomy" id="2681879"/>
    <lineage>
        <taxon>Bacteria</taxon>
        <taxon>Pseudomonadati</taxon>
        <taxon>Planctomycetota</taxon>
        <taxon>Planctomycetia</taxon>
        <taxon>Planctomycetales</taxon>
        <taxon>Planctomycetaceae</taxon>
        <taxon>Alienimonas</taxon>
    </lineage>
</organism>
<dbReference type="EMBL" id="WTPX01000039">
    <property type="protein sequence ID" value="NNJ25515.1"/>
    <property type="molecule type" value="Genomic_DNA"/>
</dbReference>
<name>A0ABX1VC63_9PLAN</name>
<dbReference type="Gene3D" id="2.130.10.10">
    <property type="entry name" value="YVTN repeat-like/Quinoprotein amine dehydrogenase"/>
    <property type="match status" value="1"/>
</dbReference>
<proteinExistence type="predicted"/>
<evidence type="ECO:0008006" key="3">
    <source>
        <dbReference type="Google" id="ProtNLM"/>
    </source>
</evidence>
<evidence type="ECO:0000313" key="1">
    <source>
        <dbReference type="EMBL" id="NNJ25515.1"/>
    </source>
</evidence>
<sequence length="286" mass="30257">MPPAMLWGFSADAPLIAVRVAREGGRTLVADQGGGLSMLDAAGRVEHLQRGLKDLSSLAFADSGTAAAAAFGADVLGWVEPDLRVKWRLPMPASITALAVDPHGRHVAVALSNGDVTVYTNRRKRLSRFTALRPLDHLHFLATRPLLVGAADRGLIASYDLRGRQQLDVKTWANCGDLAVTGDGTRMAAAAFNLGVQRFDGSGRVKDTLSTGDSPAKVAMAFRGWGPLAVATLEQQLFRLTAAGEVDWAAPAPAAITDLALDAAGKLMTVGFETGRVVRLEFFTEG</sequence>
<accession>A0ABX1VC63</accession>
<keyword evidence="2" id="KW-1185">Reference proteome</keyword>
<gene>
    <name evidence="1" type="ORF">LzC2_15860</name>
</gene>
<dbReference type="SUPFAM" id="SSF63829">
    <property type="entry name" value="Calcium-dependent phosphotriesterase"/>
    <property type="match status" value="1"/>
</dbReference>